<dbReference type="Proteomes" id="UP001560573">
    <property type="component" value="Unassembled WGS sequence"/>
</dbReference>
<accession>A0ABV3ZAE5</accession>
<organism evidence="1 2">
    <name type="scientific">Danxiaibacter flavus</name>
    <dbReference type="NCBI Taxonomy" id="3049108"/>
    <lineage>
        <taxon>Bacteria</taxon>
        <taxon>Pseudomonadati</taxon>
        <taxon>Bacteroidota</taxon>
        <taxon>Chitinophagia</taxon>
        <taxon>Chitinophagales</taxon>
        <taxon>Chitinophagaceae</taxon>
        <taxon>Danxiaibacter</taxon>
    </lineage>
</organism>
<evidence type="ECO:0000313" key="2">
    <source>
        <dbReference type="Proteomes" id="UP001560573"/>
    </source>
</evidence>
<gene>
    <name evidence="1" type="ORF">QTN47_04995</name>
</gene>
<evidence type="ECO:0000313" key="1">
    <source>
        <dbReference type="EMBL" id="MEX6686837.1"/>
    </source>
</evidence>
<reference evidence="1 2" key="1">
    <citation type="submission" date="2023-07" db="EMBL/GenBank/DDBJ databases">
        <authorList>
            <person name="Lian W.-H."/>
        </authorList>
    </citation>
    <scope>NUCLEOTIDE SEQUENCE [LARGE SCALE GENOMIC DNA]</scope>
    <source>
        <strain evidence="1 2">SYSU DXS3180</strain>
    </source>
</reference>
<dbReference type="EMBL" id="JAULBC010000001">
    <property type="protein sequence ID" value="MEX6686837.1"/>
    <property type="molecule type" value="Genomic_DNA"/>
</dbReference>
<comment type="caution">
    <text evidence="1">The sequence shown here is derived from an EMBL/GenBank/DDBJ whole genome shotgun (WGS) entry which is preliminary data.</text>
</comment>
<keyword evidence="2" id="KW-1185">Reference proteome</keyword>
<dbReference type="RefSeq" id="WP_369328234.1">
    <property type="nucleotide sequence ID" value="NZ_JAULBC010000001.1"/>
</dbReference>
<name>A0ABV3ZAE5_9BACT</name>
<evidence type="ECO:0008006" key="3">
    <source>
        <dbReference type="Google" id="ProtNLM"/>
    </source>
</evidence>
<proteinExistence type="predicted"/>
<protein>
    <recommendedName>
        <fullName evidence="3">DUF3822 family protein</fullName>
    </recommendedName>
</protein>
<sequence>MRQDYTVLFNVLWQHDFYAGSMPSLFTVKPDEETLHLMKRYQVVYKTYANSLSVLFDQSLIQADDARETFLQQPLLFTFFLYCNDPYLLNYTDGLQNFQVGRQVLHFYNNNDLLHKATSVSDADIAAAELLLPDLFGAAPMAVVEISLKPGMPLDLQIRFKSLATIWRYVVVTTHLKQLNAPAVINKESKELFIGPEPLVLPDNKQALCFRSRAPIQLAYRCSQSFQLVDNYDEVTKKYKVVLQSLPVPDVTKLSVISRERYSEIII</sequence>